<protein>
    <recommendedName>
        <fullName evidence="1">FAD-binding domain-containing protein</fullName>
    </recommendedName>
</protein>
<evidence type="ECO:0000313" key="3">
    <source>
        <dbReference type="Proteomes" id="UP000248161"/>
    </source>
</evidence>
<comment type="caution">
    <text evidence="2">The sequence shown here is derived from an EMBL/GenBank/DDBJ whole genome shotgun (WGS) entry which is preliminary data.</text>
</comment>
<dbReference type="Gene3D" id="3.30.9.10">
    <property type="entry name" value="D-Amino Acid Oxidase, subunit A, domain 2"/>
    <property type="match status" value="1"/>
</dbReference>
<dbReference type="InterPro" id="IPR002938">
    <property type="entry name" value="FAD-bd"/>
</dbReference>
<sequence length="415" mass="45230">MTALKNKRPARGDVGVSEYDAVVVGAGPIGGYLAAGLAEGGVSVLLLEEHSEIGRPFQCAGLVNPHVMNLTGLHHTVLSPIWGARIHSPSGTPVVIGDEGRIRTWSVCRKLFDEGIVRQAIEKGAHIWLSSKPISAVIEEGSVNLRIRTPKGVKDVRCRLLCGADGAHSWVRRHFKMGRPKELMIGFQVEVTGYRGQEGRLDMYTGSRIAPGFFAWAIPSGETTRIGTWSKPGLMGGESCEQLLDRLREEPLWRNRFSGCKEIGRFCGPIPSGMVKRPMIGRVALFGDAAGLCKPTTGGGIGPGFAQVDLVTPHLLDALKCDDLSDGRMSEIAGFMGPMRRSQRRSKALRDAFLTESTDSELDDIFAVWARPEVIELINDIGEIEHPIPLGIKMLREIPEFRSLTKRAVKAILLG</sequence>
<reference evidence="2 3" key="1">
    <citation type="journal article" date="2015" name="Nat. Commun.">
        <title>Genomic and transcriptomic evidence for scavenging of diverse organic compounds by widespread deep-sea archaea.</title>
        <authorList>
            <person name="Li M."/>
            <person name="Baker B.J."/>
            <person name="Anantharaman K."/>
            <person name="Jain S."/>
            <person name="Breier J.A."/>
            <person name="Dick G.J."/>
        </authorList>
    </citation>
    <scope>NUCLEOTIDE SEQUENCE [LARGE SCALE GENOMIC DNA]</scope>
    <source>
        <strain evidence="2">Cayman_51_deep</strain>
    </source>
</reference>
<dbReference type="InterPro" id="IPR011777">
    <property type="entry name" value="Geranylgeranyl_Rdtase_fam"/>
</dbReference>
<organism evidence="2 3">
    <name type="scientific">Candidatus Thalassarchaeum betae</name>
    <dbReference type="NCBI Taxonomy" id="2599289"/>
    <lineage>
        <taxon>Archaea</taxon>
        <taxon>Methanobacteriati</taxon>
        <taxon>Thermoplasmatota</taxon>
        <taxon>Candidatus Poseidoniia</taxon>
        <taxon>Candidatus Poseidoniales</taxon>
        <taxon>Candidatus Thalassarchaeaceae</taxon>
        <taxon>Candidatus Thalassarchaeum</taxon>
    </lineage>
</organism>
<dbReference type="InterPro" id="IPR050407">
    <property type="entry name" value="Geranylgeranyl_reductase"/>
</dbReference>
<dbReference type="GO" id="GO:0071949">
    <property type="term" value="F:FAD binding"/>
    <property type="evidence" value="ECO:0007669"/>
    <property type="project" value="InterPro"/>
</dbReference>
<feature type="domain" description="FAD-binding" evidence="1">
    <location>
        <begin position="19"/>
        <end position="180"/>
    </location>
</feature>
<dbReference type="EMBL" id="PSPG01000004">
    <property type="protein sequence ID" value="PXF21985.1"/>
    <property type="molecule type" value="Genomic_DNA"/>
</dbReference>
<name>A0A2V3HSH2_9ARCH</name>
<proteinExistence type="predicted"/>
<dbReference type="PANTHER" id="PTHR42685:SF18">
    <property type="entry name" value="DIGERANYLGERANYLGLYCEROPHOSPHOLIPID REDUCTASE"/>
    <property type="match status" value="1"/>
</dbReference>
<dbReference type="PRINTS" id="PR00420">
    <property type="entry name" value="RNGMNOXGNASE"/>
</dbReference>
<dbReference type="Gene3D" id="3.50.50.60">
    <property type="entry name" value="FAD/NAD(P)-binding domain"/>
    <property type="match status" value="1"/>
</dbReference>
<dbReference type="Pfam" id="PF01494">
    <property type="entry name" value="FAD_binding_3"/>
    <property type="match status" value="1"/>
</dbReference>
<dbReference type="InterPro" id="IPR036188">
    <property type="entry name" value="FAD/NAD-bd_sf"/>
</dbReference>
<dbReference type="GO" id="GO:0016628">
    <property type="term" value="F:oxidoreductase activity, acting on the CH-CH group of donors, NAD or NADP as acceptor"/>
    <property type="evidence" value="ECO:0007669"/>
    <property type="project" value="InterPro"/>
</dbReference>
<dbReference type="AlphaFoldDB" id="A0A2V3HSH2"/>
<evidence type="ECO:0000313" key="2">
    <source>
        <dbReference type="EMBL" id="PXF21985.1"/>
    </source>
</evidence>
<gene>
    <name evidence="2" type="ORF">CXX69_02450</name>
</gene>
<dbReference type="SUPFAM" id="SSF51905">
    <property type="entry name" value="FAD/NAD(P)-binding domain"/>
    <property type="match status" value="1"/>
</dbReference>
<evidence type="ECO:0000259" key="1">
    <source>
        <dbReference type="Pfam" id="PF01494"/>
    </source>
</evidence>
<dbReference type="Proteomes" id="UP000248161">
    <property type="component" value="Unassembled WGS sequence"/>
</dbReference>
<dbReference type="NCBIfam" id="TIGR02032">
    <property type="entry name" value="GG-red-SF"/>
    <property type="match status" value="1"/>
</dbReference>
<dbReference type="PANTHER" id="PTHR42685">
    <property type="entry name" value="GERANYLGERANYL DIPHOSPHATE REDUCTASE"/>
    <property type="match status" value="1"/>
</dbReference>
<accession>A0A2V3HSH2</accession>